<gene>
    <name evidence="2" type="ORF">HTAM1171_LOCUS4341</name>
</gene>
<name>A0A7S2H9W9_9STRA</name>
<dbReference type="AlphaFoldDB" id="A0A7S2H9W9"/>
<evidence type="ECO:0000256" key="1">
    <source>
        <dbReference type="SAM" id="MobiDB-lite"/>
    </source>
</evidence>
<feature type="compositionally biased region" description="Basic and acidic residues" evidence="1">
    <location>
        <begin position="82"/>
        <end position="94"/>
    </location>
</feature>
<organism evidence="2">
    <name type="scientific">Helicotheca tamesis</name>
    <dbReference type="NCBI Taxonomy" id="374047"/>
    <lineage>
        <taxon>Eukaryota</taxon>
        <taxon>Sar</taxon>
        <taxon>Stramenopiles</taxon>
        <taxon>Ochrophyta</taxon>
        <taxon>Bacillariophyta</taxon>
        <taxon>Mediophyceae</taxon>
        <taxon>Lithodesmiophycidae</taxon>
        <taxon>Lithodesmiales</taxon>
        <taxon>Lithodesmiaceae</taxon>
        <taxon>Helicotheca</taxon>
    </lineage>
</organism>
<dbReference type="EMBL" id="HBGV01007115">
    <property type="protein sequence ID" value="CAD9484440.1"/>
    <property type="molecule type" value="Transcribed_RNA"/>
</dbReference>
<protein>
    <submittedName>
        <fullName evidence="2">Uncharacterized protein</fullName>
    </submittedName>
</protein>
<proteinExistence type="predicted"/>
<sequence length="124" mass="13641">MPTHDDNLDKLEEEEEGSSIFCCCRSRNTYESKFDTADDSVHVMIAHDKKRASDKGEKFGGYVPRAPHPCIAQKSQANTADTEEKSTEAAEKNGDSPAEENGGDQTQEKGEEENVEQSKTLASD</sequence>
<feature type="region of interest" description="Disordered" evidence="1">
    <location>
        <begin position="49"/>
        <end position="124"/>
    </location>
</feature>
<feature type="compositionally biased region" description="Basic and acidic residues" evidence="1">
    <location>
        <begin position="49"/>
        <end position="58"/>
    </location>
</feature>
<reference evidence="2" key="1">
    <citation type="submission" date="2021-01" db="EMBL/GenBank/DDBJ databases">
        <authorList>
            <person name="Corre E."/>
            <person name="Pelletier E."/>
            <person name="Niang G."/>
            <person name="Scheremetjew M."/>
            <person name="Finn R."/>
            <person name="Kale V."/>
            <person name="Holt S."/>
            <person name="Cochrane G."/>
            <person name="Meng A."/>
            <person name="Brown T."/>
            <person name="Cohen L."/>
        </authorList>
    </citation>
    <scope>NUCLEOTIDE SEQUENCE</scope>
    <source>
        <strain evidence="2">CCMP826</strain>
    </source>
</reference>
<evidence type="ECO:0000313" key="2">
    <source>
        <dbReference type="EMBL" id="CAD9484440.1"/>
    </source>
</evidence>
<accession>A0A7S2H9W9</accession>